<evidence type="ECO:0008006" key="3">
    <source>
        <dbReference type="Google" id="ProtNLM"/>
    </source>
</evidence>
<accession>A0A494W1X8</accession>
<dbReference type="KEGG" id="muh:HYN43_020395"/>
<name>A0A494W1X8_9SPHI</name>
<organism evidence="1 2">
    <name type="scientific">Mucilaginibacter celer</name>
    <dbReference type="NCBI Taxonomy" id="2305508"/>
    <lineage>
        <taxon>Bacteria</taxon>
        <taxon>Pseudomonadati</taxon>
        <taxon>Bacteroidota</taxon>
        <taxon>Sphingobacteriia</taxon>
        <taxon>Sphingobacteriales</taxon>
        <taxon>Sphingobacteriaceae</taxon>
        <taxon>Mucilaginibacter</taxon>
    </lineage>
</organism>
<protein>
    <recommendedName>
        <fullName evidence="3">SGNH/GDSL hydrolase family protein</fullName>
    </recommendedName>
</protein>
<dbReference type="Gene3D" id="3.40.50.1110">
    <property type="entry name" value="SGNH hydrolase"/>
    <property type="match status" value="1"/>
</dbReference>
<evidence type="ECO:0000313" key="1">
    <source>
        <dbReference type="EMBL" id="AYL97515.1"/>
    </source>
</evidence>
<dbReference type="GO" id="GO:0016788">
    <property type="term" value="F:hydrolase activity, acting on ester bonds"/>
    <property type="evidence" value="ECO:0007669"/>
    <property type="project" value="UniProtKB-ARBA"/>
</dbReference>
<keyword evidence="2" id="KW-1185">Reference proteome</keyword>
<proteinExistence type="predicted"/>
<dbReference type="Proteomes" id="UP000270046">
    <property type="component" value="Chromosome"/>
</dbReference>
<reference evidence="1 2" key="1">
    <citation type="submission" date="2018-10" db="EMBL/GenBank/DDBJ databases">
        <title>Genome sequencing of Mucilaginibacter sp. HYN0043.</title>
        <authorList>
            <person name="Kim M."/>
            <person name="Yi H."/>
        </authorList>
    </citation>
    <scope>NUCLEOTIDE SEQUENCE [LARGE SCALE GENOMIC DNA]</scope>
    <source>
        <strain evidence="1 2">HYN0043</strain>
    </source>
</reference>
<dbReference type="OrthoDB" id="869432at2"/>
<dbReference type="InterPro" id="IPR036514">
    <property type="entry name" value="SGNH_hydro_sf"/>
</dbReference>
<dbReference type="RefSeq" id="WP_119411084.1">
    <property type="nucleotide sequence ID" value="NZ_CP032869.1"/>
</dbReference>
<dbReference type="SUPFAM" id="SSF52266">
    <property type="entry name" value="SGNH hydrolase"/>
    <property type="match status" value="1"/>
</dbReference>
<dbReference type="EMBL" id="CP032869">
    <property type="protein sequence ID" value="AYL97515.1"/>
    <property type="molecule type" value="Genomic_DNA"/>
</dbReference>
<sequence>MGRFLKKIFCFLLIGVAMAYLLQFAIDTGLRKSDYSADYKVWYDLMNSRINADILIQGSSRARIHISPALLESEFGMPAYNLGMSGTAFGLENYRFNQYIKHNKKPKYIIQVVDVTTFTNADEVEFVQFIPYLNKPLIEKFKGHFDYTLADLYVPLYKYRTAYGATTAGIRNIFRTSVADDGNYKGFCSYNRPFSNKSLLALKKKYPAGLKTRIVDSIYREFVDFVAYCKKENITLILVWVPSLDQYQAHVRDANNMPGLYSSLARKYGFKYFDYSSSPICRDTSMFFDYYHMNTKGVNAFGKYLVEDLKSVIH</sequence>
<gene>
    <name evidence="1" type="ORF">HYN43_020395</name>
</gene>
<dbReference type="AlphaFoldDB" id="A0A494W1X8"/>
<evidence type="ECO:0000313" key="2">
    <source>
        <dbReference type="Proteomes" id="UP000270046"/>
    </source>
</evidence>